<dbReference type="Proteomes" id="UP000646053">
    <property type="component" value="Unassembled WGS sequence"/>
</dbReference>
<name>A0A8J7Z626_9CYAN</name>
<keyword evidence="2" id="KW-1185">Reference proteome</keyword>
<dbReference type="EMBL" id="WVIE01000017">
    <property type="protein sequence ID" value="NDJ18566.1"/>
    <property type="molecule type" value="Genomic_DNA"/>
</dbReference>
<evidence type="ECO:0000313" key="1">
    <source>
        <dbReference type="EMBL" id="NDJ18566.1"/>
    </source>
</evidence>
<evidence type="ECO:0000313" key="2">
    <source>
        <dbReference type="Proteomes" id="UP000646053"/>
    </source>
</evidence>
<protein>
    <submittedName>
        <fullName evidence="1">Uncharacterized protein</fullName>
    </submittedName>
</protein>
<sequence>MANSQGFGIPRPVKPRVDKTKKRVEGQRMPNLDFDRRVEMWQAGLLPLRLPEGVEARSLTAAEIEWLDRAAAAEYIASEKQGQEALFYTSPPPDFRLEAADWYLRPDDRWNHDPVPLQQMIQRFPIELFQLSASGQTPAFYPDRTPDYTDAQEAVMRSIFRETVRIGWSLPQYKWFVMEQLRKTTARVTQNDAVQLLAQLQQMDSEPED</sequence>
<gene>
    <name evidence="1" type="ORF">GS601_14945</name>
</gene>
<comment type="caution">
    <text evidence="1">The sequence shown here is derived from an EMBL/GenBank/DDBJ whole genome shotgun (WGS) entry which is preliminary data.</text>
</comment>
<dbReference type="AlphaFoldDB" id="A0A8J7Z626"/>
<proteinExistence type="predicted"/>
<accession>A0A8J7Z626</accession>
<dbReference type="RefSeq" id="WP_162424093.1">
    <property type="nucleotide sequence ID" value="NZ_WVIE01000017.1"/>
</dbReference>
<organism evidence="1 2">
    <name type="scientific">Myxacorys almedinensis A</name>
    <dbReference type="NCBI Taxonomy" id="2690445"/>
    <lineage>
        <taxon>Bacteria</taxon>
        <taxon>Bacillati</taxon>
        <taxon>Cyanobacteriota</taxon>
        <taxon>Cyanophyceae</taxon>
        <taxon>Leptolyngbyales</taxon>
        <taxon>Leptolyngbyaceae</taxon>
        <taxon>Myxacorys</taxon>
        <taxon>Myxacorys almedinensis</taxon>
    </lineage>
</organism>
<reference evidence="1" key="1">
    <citation type="submission" date="2019-12" db="EMBL/GenBank/DDBJ databases">
        <title>High-Quality draft genome sequences of three cyanobacteria isolated from the limestone walls of the Old Cathedral of Coimbra.</title>
        <authorList>
            <person name="Tiago I."/>
            <person name="Soares F."/>
            <person name="Portugal A."/>
        </authorList>
    </citation>
    <scope>NUCLEOTIDE SEQUENCE</scope>
    <source>
        <strain evidence="1">A</strain>
    </source>
</reference>